<dbReference type="OrthoDB" id="1228095at2"/>
<name>A0A1G7JJR8_9FLAO</name>
<proteinExistence type="predicted"/>
<dbReference type="STRING" id="454006.SAMN05421825_1403"/>
<evidence type="ECO:0000313" key="3">
    <source>
        <dbReference type="Proteomes" id="UP000199203"/>
    </source>
</evidence>
<dbReference type="EMBL" id="FNBH01000001">
    <property type="protein sequence ID" value="SDF25024.1"/>
    <property type="molecule type" value="Genomic_DNA"/>
</dbReference>
<dbReference type="AlphaFoldDB" id="A0A1G7JJR8"/>
<protein>
    <submittedName>
        <fullName evidence="2">Uncharacterized protein</fullName>
    </submittedName>
</protein>
<evidence type="ECO:0000313" key="2">
    <source>
        <dbReference type="EMBL" id="SDF25024.1"/>
    </source>
</evidence>
<evidence type="ECO:0000256" key="1">
    <source>
        <dbReference type="SAM" id="SignalP"/>
    </source>
</evidence>
<reference evidence="3" key="1">
    <citation type="submission" date="2016-10" db="EMBL/GenBank/DDBJ databases">
        <authorList>
            <person name="Varghese N."/>
            <person name="Submissions S."/>
        </authorList>
    </citation>
    <scope>NUCLEOTIDE SEQUENCE [LARGE SCALE GENOMIC DNA]</scope>
    <source>
        <strain evidence="3">DSM 19684</strain>
    </source>
</reference>
<accession>A0A1G7JJR8</accession>
<dbReference type="RefSeq" id="WP_139166590.1">
    <property type="nucleotide sequence ID" value="NZ_FNBH01000001.1"/>
</dbReference>
<feature type="signal peptide" evidence="1">
    <location>
        <begin position="1"/>
        <end position="18"/>
    </location>
</feature>
<organism evidence="2 3">
    <name type="scientific">Epilithonimonas hungarica</name>
    <dbReference type="NCBI Taxonomy" id="454006"/>
    <lineage>
        <taxon>Bacteria</taxon>
        <taxon>Pseudomonadati</taxon>
        <taxon>Bacteroidota</taxon>
        <taxon>Flavobacteriia</taxon>
        <taxon>Flavobacteriales</taxon>
        <taxon>Weeksellaceae</taxon>
        <taxon>Chryseobacterium group</taxon>
        <taxon>Epilithonimonas</taxon>
    </lineage>
</organism>
<gene>
    <name evidence="2" type="ORF">SAMN05421825_1403</name>
</gene>
<keyword evidence="1" id="KW-0732">Signal</keyword>
<dbReference type="Proteomes" id="UP000199203">
    <property type="component" value="Unassembled WGS sequence"/>
</dbReference>
<sequence>MKKIFTSVAMIGATMAMAQVGINNEDPKATLDVTAKTTNGTKPEGIIAPRLTGDQIKAADAQYLAEQTGTIVYATSAVNGTPAGKTINITAAGYYYFDGAIWQKFNSGAAAAGTEPWYDVATNTGATANTQNIYQMGNVGVGMTTPTAKLNVVDTITTAIGSATSYASQDNILTLNHTTDPNQSFMGERSQVVVDPSNSTAYTRGALSGFYRTLDYSGASFGNVSSSKFSGPSLKGSQSEVIKGGTGYVNYGSGISSEFRVEGGATVGRLQGIRNITTALSSVKQPLVIGVDNFLYFGETAGAGIETYKGINLSYWGNMPTFATTVPVDNFYGIYLDNSLANVNSSNKWGFYDDLGFPSYFKGRVGIGTNAPSNALHINATNPVRLEGLQAGAATDNVVVADVTGVLKTVPAASLGGGSSTEPWYNVTTSAGATANNQDIYQMGKIGIGTKPTDAYLQINNIADFPDKVQYRFTPNGLGLRATNPQRAGVILSQVNDVTATFNDASTLRFERYRGTQTNLLPLLNGDAIGTIDAQGTVTPNVGQTGARIAFAADGDWSTTNRKTHIIFATNTNNTDVTEKMRLSGQGYLGIGTTTPQNPLHIISSGNTGGIRIDDANAWSAKLETNYLTFDRPGPAFVLNTSTDAAAMMRLGVGSSIPSSPRKGITILQSGYVGVGQASPQAPLHIEKVTASDITPVIIKDLPSYASEAAGAADAALPSGGLYKVTGSNVLYVKP</sequence>
<keyword evidence="3" id="KW-1185">Reference proteome</keyword>
<feature type="chain" id="PRO_5011477965" evidence="1">
    <location>
        <begin position="19"/>
        <end position="735"/>
    </location>
</feature>